<organism evidence="1 2">
    <name type="scientific">Alkalicoccobacillus plakortidis</name>
    <dbReference type="NCBI Taxonomy" id="444060"/>
    <lineage>
        <taxon>Bacteria</taxon>
        <taxon>Bacillati</taxon>
        <taxon>Bacillota</taxon>
        <taxon>Bacilli</taxon>
        <taxon>Bacillales</taxon>
        <taxon>Bacillaceae</taxon>
        <taxon>Alkalicoccobacillus</taxon>
    </lineage>
</organism>
<dbReference type="RefSeq" id="WP_251611340.1">
    <property type="nucleotide sequence ID" value="NZ_JAMQJY010000004.1"/>
</dbReference>
<gene>
    <name evidence="1" type="ORF">NDM98_20195</name>
</gene>
<dbReference type="Proteomes" id="UP001203665">
    <property type="component" value="Unassembled WGS sequence"/>
</dbReference>
<dbReference type="EMBL" id="JAMQJY010000004">
    <property type="protein sequence ID" value="MCM2677538.1"/>
    <property type="molecule type" value="Genomic_DNA"/>
</dbReference>
<reference evidence="1" key="1">
    <citation type="submission" date="2022-06" db="EMBL/GenBank/DDBJ databases">
        <title>Alkalicoccobacillus porphyridii sp. nov., isolated from a marine red alga, Porphyridium purpureum and reclassification of Shouchella plakortidis and Shouchella gibsonii as Alkalicoccobacillus plakortidis comb. nov. and Alkalicoccobacillus gibsonii comb. nov.</title>
        <authorList>
            <person name="Kim K.H."/>
            <person name="Lee J.K."/>
            <person name="Han D.M."/>
            <person name="Baek J.H."/>
            <person name="Jeon C.O."/>
        </authorList>
    </citation>
    <scope>NUCLEOTIDE SEQUENCE</scope>
    <source>
        <strain evidence="1">DSM 19153</strain>
    </source>
</reference>
<evidence type="ECO:0000313" key="1">
    <source>
        <dbReference type="EMBL" id="MCM2677538.1"/>
    </source>
</evidence>
<evidence type="ECO:0000313" key="2">
    <source>
        <dbReference type="Proteomes" id="UP001203665"/>
    </source>
</evidence>
<protein>
    <submittedName>
        <fullName evidence="1">Uncharacterized protein</fullName>
    </submittedName>
</protein>
<keyword evidence="2" id="KW-1185">Reference proteome</keyword>
<accession>A0ABT0XNQ1</accession>
<comment type="caution">
    <text evidence="1">The sequence shown here is derived from an EMBL/GenBank/DDBJ whole genome shotgun (WGS) entry which is preliminary data.</text>
</comment>
<proteinExistence type="predicted"/>
<name>A0ABT0XNQ1_9BACI</name>
<sequence length="77" mass="8884">MSKVNELEVGVNYKAAEIDQFISKSDAVILSSNENQLFANPERQFRIVQAFEGYFEHSAEDGEKYYRTKNAYVIDKV</sequence>